<dbReference type="GO" id="GO:0016301">
    <property type="term" value="F:kinase activity"/>
    <property type="evidence" value="ECO:0007669"/>
    <property type="project" value="UniProtKB-KW"/>
</dbReference>
<dbReference type="InterPro" id="IPR004422">
    <property type="entry name" value="RFAP_synthase"/>
</dbReference>
<evidence type="ECO:0000313" key="5">
    <source>
        <dbReference type="EMBL" id="QDT19306.1"/>
    </source>
</evidence>
<gene>
    <name evidence="5" type="ORF">HG66A1_10710</name>
</gene>
<dbReference type="NCBIfam" id="TIGR00144">
    <property type="entry name" value="beta_RFAP_syn"/>
    <property type="match status" value="1"/>
</dbReference>
<feature type="domain" description="GHMP kinase N-terminal" evidence="3">
    <location>
        <begin position="66"/>
        <end position="140"/>
    </location>
</feature>
<dbReference type="PIRSF" id="PIRSF004884">
    <property type="entry name" value="Sugar_kin_arch"/>
    <property type="match status" value="1"/>
</dbReference>
<dbReference type="InterPro" id="IPR020568">
    <property type="entry name" value="Ribosomal_Su5_D2-typ_SF"/>
</dbReference>
<dbReference type="InterPro" id="IPR013750">
    <property type="entry name" value="GHMP_kinase_C_dom"/>
</dbReference>
<dbReference type="PANTHER" id="PTHR20861:SF6">
    <property type="entry name" value="BETA-RIBOFURANOSYLPHENOL 5'-PHOSPHATE SYNTHASE"/>
    <property type="match status" value="1"/>
</dbReference>
<dbReference type="EMBL" id="CP036266">
    <property type="protein sequence ID" value="QDT19306.1"/>
    <property type="molecule type" value="Genomic_DNA"/>
</dbReference>
<dbReference type="AlphaFoldDB" id="A0A517PIV5"/>
<feature type="domain" description="GHMP kinase C-terminal" evidence="4">
    <location>
        <begin position="218"/>
        <end position="296"/>
    </location>
</feature>
<sequence length="327" mass="34679">MSPEVIVTTGSRLHWGLLSLAPRTGREFGGLGLMVEEPALVLSVRSASSQEDQISGSTGSAAKIQAALQVLRASSPDWFGDHCFEITLQSEIPQHSGFGSGTQLSLAVARGLAALMGQDELSSVELAQLVDRGARSALGVYGFDKGGFLIEAGKRDSADISPLVFQAPFPEPWRILLITPQDQAGISGAVEADAIQQLGPMPDALTEKLCRLALMQLAPAVLEQNFSEFTSGLTEFGHLVGEFFAPVQGGVLAHPRMRELEQLLLSQGVEGIAQTSWGPTLSVICPDEGEAESLSSLINSAGYGEECLARIVKPFNQGATLEHRKSV</sequence>
<keyword evidence="1" id="KW-0808">Transferase</keyword>
<organism evidence="5 6">
    <name type="scientific">Gimesia chilikensis</name>
    <dbReference type="NCBI Taxonomy" id="2605989"/>
    <lineage>
        <taxon>Bacteria</taxon>
        <taxon>Pseudomonadati</taxon>
        <taxon>Planctomycetota</taxon>
        <taxon>Planctomycetia</taxon>
        <taxon>Planctomycetales</taxon>
        <taxon>Planctomycetaceae</taxon>
        <taxon>Gimesia</taxon>
    </lineage>
</organism>
<dbReference type="OrthoDB" id="1492801at2"/>
<dbReference type="Pfam" id="PF00288">
    <property type="entry name" value="GHMP_kinases_N"/>
    <property type="match status" value="1"/>
</dbReference>
<evidence type="ECO:0008006" key="7">
    <source>
        <dbReference type="Google" id="ProtNLM"/>
    </source>
</evidence>
<dbReference type="Proteomes" id="UP000320421">
    <property type="component" value="Chromosome"/>
</dbReference>
<dbReference type="Pfam" id="PF08544">
    <property type="entry name" value="GHMP_kinases_C"/>
    <property type="match status" value="1"/>
</dbReference>
<dbReference type="RefSeq" id="WP_145181160.1">
    <property type="nucleotide sequence ID" value="NZ_CP036266.1"/>
</dbReference>
<evidence type="ECO:0000259" key="3">
    <source>
        <dbReference type="Pfam" id="PF00288"/>
    </source>
</evidence>
<protein>
    <recommendedName>
        <fullName evidence="7">GHMP kinase N-terminal domain-containing protein</fullName>
    </recommendedName>
</protein>
<dbReference type="InterPro" id="IPR014721">
    <property type="entry name" value="Ribsml_uS5_D2-typ_fold_subgr"/>
</dbReference>
<accession>A0A517PIV5</accession>
<keyword evidence="2" id="KW-0418">Kinase</keyword>
<evidence type="ECO:0000256" key="1">
    <source>
        <dbReference type="ARBA" id="ARBA00022679"/>
    </source>
</evidence>
<dbReference type="SUPFAM" id="SSF54211">
    <property type="entry name" value="Ribosomal protein S5 domain 2-like"/>
    <property type="match status" value="1"/>
</dbReference>
<keyword evidence="6" id="KW-1185">Reference proteome</keyword>
<reference evidence="5 6" key="1">
    <citation type="submission" date="2019-02" db="EMBL/GenBank/DDBJ databases">
        <title>Deep-cultivation of Planctomycetes and their phenomic and genomic characterization uncovers novel biology.</title>
        <authorList>
            <person name="Wiegand S."/>
            <person name="Jogler M."/>
            <person name="Boedeker C."/>
            <person name="Pinto D."/>
            <person name="Vollmers J."/>
            <person name="Rivas-Marin E."/>
            <person name="Kohn T."/>
            <person name="Peeters S.H."/>
            <person name="Heuer A."/>
            <person name="Rast P."/>
            <person name="Oberbeckmann S."/>
            <person name="Bunk B."/>
            <person name="Jeske O."/>
            <person name="Meyerdierks A."/>
            <person name="Storesund J.E."/>
            <person name="Kallscheuer N."/>
            <person name="Luecker S."/>
            <person name="Lage O.M."/>
            <person name="Pohl T."/>
            <person name="Merkel B.J."/>
            <person name="Hornburger P."/>
            <person name="Mueller R.-W."/>
            <person name="Bruemmer F."/>
            <person name="Labrenz M."/>
            <person name="Spormann A.M."/>
            <person name="Op den Camp H."/>
            <person name="Overmann J."/>
            <person name="Amann R."/>
            <person name="Jetten M.S.M."/>
            <person name="Mascher T."/>
            <person name="Medema M.H."/>
            <person name="Devos D.P."/>
            <person name="Kaster A.-K."/>
            <person name="Ovreas L."/>
            <person name="Rohde M."/>
            <person name="Galperin M.Y."/>
            <person name="Jogler C."/>
        </authorList>
    </citation>
    <scope>NUCLEOTIDE SEQUENCE [LARGE SCALE GENOMIC DNA]</scope>
    <source>
        <strain evidence="5 6">HG66A1</strain>
    </source>
</reference>
<dbReference type="Gene3D" id="3.30.230.10">
    <property type="match status" value="1"/>
</dbReference>
<proteinExistence type="predicted"/>
<dbReference type="PANTHER" id="PTHR20861">
    <property type="entry name" value="HOMOSERINE/4-DIPHOSPHOCYTIDYL-2-C-METHYL-D-ERYTHRITOL KINASE"/>
    <property type="match status" value="1"/>
</dbReference>
<evidence type="ECO:0000313" key="6">
    <source>
        <dbReference type="Proteomes" id="UP000320421"/>
    </source>
</evidence>
<evidence type="ECO:0000259" key="4">
    <source>
        <dbReference type="Pfam" id="PF08544"/>
    </source>
</evidence>
<dbReference type="GO" id="GO:0005524">
    <property type="term" value="F:ATP binding"/>
    <property type="evidence" value="ECO:0007669"/>
    <property type="project" value="InterPro"/>
</dbReference>
<dbReference type="InterPro" id="IPR006204">
    <property type="entry name" value="GHMP_kinase_N_dom"/>
</dbReference>
<evidence type="ECO:0000256" key="2">
    <source>
        <dbReference type="ARBA" id="ARBA00022777"/>
    </source>
</evidence>
<name>A0A517PIV5_9PLAN</name>